<evidence type="ECO:0000313" key="2">
    <source>
        <dbReference type="EMBL" id="EEI87239.1"/>
    </source>
</evidence>
<comment type="caution">
    <text evidence="2">The sequence shown here is derived from an EMBL/GenBank/DDBJ whole genome shotgun (WGS) entry which is preliminary data.</text>
</comment>
<dbReference type="Proteomes" id="UP000005984">
    <property type="component" value="Unassembled WGS sequence"/>
</dbReference>
<feature type="domain" description="HTH cro/C1-type" evidence="1">
    <location>
        <begin position="5"/>
        <end position="59"/>
    </location>
</feature>
<accession>C2BD47</accession>
<dbReference type="HOGENOM" id="CLU_066192_5_1_9"/>
<name>C2BD47_9FIRM</name>
<dbReference type="Pfam" id="PF01381">
    <property type="entry name" value="HTH_3"/>
    <property type="match status" value="1"/>
</dbReference>
<keyword evidence="2" id="KW-0238">DNA-binding</keyword>
<dbReference type="EMBL" id="ABYO01000015">
    <property type="protein sequence ID" value="EEI87239.1"/>
    <property type="molecule type" value="Genomic_DNA"/>
</dbReference>
<protein>
    <submittedName>
        <fullName evidence="2">DNA-binding helix-turn-helix protein</fullName>
    </submittedName>
</protein>
<dbReference type="SUPFAM" id="SSF47413">
    <property type="entry name" value="lambda repressor-like DNA-binding domains"/>
    <property type="match status" value="1"/>
</dbReference>
<dbReference type="STRING" id="525254.HMPREF0072_0267"/>
<reference evidence="2 3" key="1">
    <citation type="submission" date="2008-10" db="EMBL/GenBank/DDBJ databases">
        <authorList>
            <person name="Qin X."/>
            <person name="Bachman B."/>
            <person name="Battles P."/>
            <person name="Bell A."/>
            <person name="Bess C."/>
            <person name="Bickham C."/>
            <person name="Chaboub L."/>
            <person name="Chen D."/>
            <person name="Coyle M."/>
            <person name="Deiros D.R."/>
            <person name="Dinh H."/>
            <person name="Forbes L."/>
            <person name="Fowler G."/>
            <person name="Francisco L."/>
            <person name="Fu Q."/>
            <person name="Gubbala S."/>
            <person name="Hale W."/>
            <person name="Han Y."/>
            <person name="Hemphill L."/>
            <person name="Highlander S.K."/>
            <person name="Hirani K."/>
            <person name="Hogues M."/>
            <person name="Jackson L."/>
            <person name="Jakkamsetti A."/>
            <person name="Javaid M."/>
            <person name="Jiang H."/>
            <person name="Korchina V."/>
            <person name="Kovar C."/>
            <person name="Lara F."/>
            <person name="Lee S."/>
            <person name="Mata R."/>
            <person name="Mathew T."/>
            <person name="Moen C."/>
            <person name="Morales K."/>
            <person name="Munidasa M."/>
            <person name="Nazareth L."/>
            <person name="Ngo R."/>
            <person name="Nguyen L."/>
            <person name="Okwuonu G."/>
            <person name="Ongeri F."/>
            <person name="Patil S."/>
            <person name="Petrosino J."/>
            <person name="Pham C."/>
            <person name="Pham P."/>
            <person name="Pu L.-L."/>
            <person name="Puazo M."/>
            <person name="Raj R."/>
            <person name="Reid J."/>
            <person name="Rouhana J."/>
            <person name="Saada N."/>
            <person name="Shang Y."/>
            <person name="Simmons D."/>
            <person name="Thornton R."/>
            <person name="Warren J."/>
            <person name="Weissenberger G."/>
            <person name="Zhang J."/>
            <person name="Zhang L."/>
            <person name="Zhou C."/>
            <person name="Zhu D."/>
            <person name="Muzny D."/>
            <person name="Worley K."/>
            <person name="Gibbs R."/>
        </authorList>
    </citation>
    <scope>NUCLEOTIDE SEQUENCE [LARGE SCALE GENOMIC DNA]</scope>
    <source>
        <strain evidence="2 3">ATCC 51172</strain>
    </source>
</reference>
<gene>
    <name evidence="2" type="ORF">HMPREF0072_0267</name>
</gene>
<evidence type="ECO:0000259" key="1">
    <source>
        <dbReference type="PROSITE" id="PS50943"/>
    </source>
</evidence>
<sequence length="115" mass="13211">MKDRIKKIRKTLGLSGEKFGENIGLKRSSISQLETGTNNPTDQVIKSICLAYNVNENWLRTGNGEMFIETKDSFLDSISKQFNLEELDVKILESYIDLPPEKRQVIKDYLKSLNK</sequence>
<dbReference type="RefSeq" id="WP_004827372.1">
    <property type="nucleotide sequence ID" value="NZ_GG666045.1"/>
</dbReference>
<dbReference type="InterPro" id="IPR001387">
    <property type="entry name" value="Cro/C1-type_HTH"/>
</dbReference>
<dbReference type="eggNOG" id="COG1396">
    <property type="taxonomic scope" value="Bacteria"/>
</dbReference>
<dbReference type="PROSITE" id="PS50943">
    <property type="entry name" value="HTH_CROC1"/>
    <property type="match status" value="1"/>
</dbReference>
<dbReference type="AlphaFoldDB" id="C2BD47"/>
<dbReference type="Gene3D" id="1.10.260.40">
    <property type="entry name" value="lambda repressor-like DNA-binding domains"/>
    <property type="match status" value="1"/>
</dbReference>
<organism evidence="2 3">
    <name type="scientific">Anaerococcus lactolyticus ATCC 51172</name>
    <dbReference type="NCBI Taxonomy" id="525254"/>
    <lineage>
        <taxon>Bacteria</taxon>
        <taxon>Bacillati</taxon>
        <taxon>Bacillota</taxon>
        <taxon>Tissierellia</taxon>
        <taxon>Tissierellales</taxon>
        <taxon>Peptoniphilaceae</taxon>
        <taxon>Anaerococcus</taxon>
    </lineage>
</organism>
<dbReference type="InterPro" id="IPR010982">
    <property type="entry name" value="Lambda_DNA-bd_dom_sf"/>
</dbReference>
<dbReference type="GO" id="GO:0003677">
    <property type="term" value="F:DNA binding"/>
    <property type="evidence" value="ECO:0007669"/>
    <property type="project" value="UniProtKB-KW"/>
</dbReference>
<keyword evidence="3" id="KW-1185">Reference proteome</keyword>
<evidence type="ECO:0000313" key="3">
    <source>
        <dbReference type="Proteomes" id="UP000005984"/>
    </source>
</evidence>
<proteinExistence type="predicted"/>
<dbReference type="SMART" id="SM00530">
    <property type="entry name" value="HTH_XRE"/>
    <property type="match status" value="1"/>
</dbReference>
<dbReference type="CDD" id="cd00093">
    <property type="entry name" value="HTH_XRE"/>
    <property type="match status" value="1"/>
</dbReference>